<dbReference type="InterPro" id="IPR045584">
    <property type="entry name" value="Pilin-like"/>
</dbReference>
<dbReference type="Pfam" id="PF07963">
    <property type="entry name" value="N_methyl"/>
    <property type="match status" value="1"/>
</dbReference>
<keyword evidence="1" id="KW-0812">Transmembrane</keyword>
<evidence type="ECO:0000256" key="1">
    <source>
        <dbReference type="SAM" id="Phobius"/>
    </source>
</evidence>
<dbReference type="EMBL" id="JBGMEL010000015">
    <property type="protein sequence ID" value="MFA0791795.1"/>
    <property type="molecule type" value="Genomic_DNA"/>
</dbReference>
<organism evidence="2 3">
    <name type="scientific">Microbulbifer echini</name>
    <dbReference type="NCBI Taxonomy" id="1529067"/>
    <lineage>
        <taxon>Bacteria</taxon>
        <taxon>Pseudomonadati</taxon>
        <taxon>Pseudomonadota</taxon>
        <taxon>Gammaproteobacteria</taxon>
        <taxon>Cellvibrionales</taxon>
        <taxon>Microbulbiferaceae</taxon>
        <taxon>Microbulbifer</taxon>
    </lineage>
</organism>
<proteinExistence type="predicted"/>
<evidence type="ECO:0000313" key="3">
    <source>
        <dbReference type="Proteomes" id="UP001569414"/>
    </source>
</evidence>
<gene>
    <name evidence="2" type="ORF">ACCI51_14675</name>
</gene>
<name>A0ABV4NR47_9GAMM</name>
<keyword evidence="1" id="KW-0472">Membrane</keyword>
<dbReference type="NCBIfam" id="TIGR02532">
    <property type="entry name" value="IV_pilin_GFxxxE"/>
    <property type="match status" value="1"/>
</dbReference>
<keyword evidence="3" id="KW-1185">Reference proteome</keyword>
<dbReference type="InterPro" id="IPR031982">
    <property type="entry name" value="PilE-like"/>
</dbReference>
<feature type="transmembrane region" description="Helical" evidence="1">
    <location>
        <begin position="12"/>
        <end position="30"/>
    </location>
</feature>
<keyword evidence="1" id="KW-1133">Transmembrane helix</keyword>
<dbReference type="PANTHER" id="PTHR30093">
    <property type="entry name" value="GENERAL SECRETION PATHWAY PROTEIN G"/>
    <property type="match status" value="1"/>
</dbReference>
<evidence type="ECO:0000313" key="2">
    <source>
        <dbReference type="EMBL" id="MFA0791795.1"/>
    </source>
</evidence>
<reference evidence="2 3" key="1">
    <citation type="submission" date="2024-08" db="EMBL/GenBank/DDBJ databases">
        <authorList>
            <person name="Ishaq N."/>
        </authorList>
    </citation>
    <scope>NUCLEOTIDE SEQUENCE [LARGE SCALE GENOMIC DNA]</scope>
    <source>
        <strain evidence="2 3">JCM 30400</strain>
    </source>
</reference>
<dbReference type="Pfam" id="PF16732">
    <property type="entry name" value="ComP_DUS"/>
    <property type="match status" value="1"/>
</dbReference>
<dbReference type="SUPFAM" id="SSF54523">
    <property type="entry name" value="Pili subunits"/>
    <property type="match status" value="1"/>
</dbReference>
<dbReference type="Gene3D" id="3.30.700.10">
    <property type="entry name" value="Glycoprotein, Type 4 Pilin"/>
    <property type="match status" value="1"/>
</dbReference>
<sequence>MKKQIGFTLIELMIAVAIVGILAGIAWPAYQENVRTASRADAQGALMGLAQAMEKHFTEYGTYEGAASGGGDTGIPDIFPSSSPLDGGVKKYNLRITAATQATYTLRATPINSQIGNGIVELRSSGARGWDRDNDSSIDDPKDMCWNKSC</sequence>
<accession>A0ABV4NR47</accession>
<protein>
    <submittedName>
        <fullName evidence="2">Type IV pilin protein</fullName>
    </submittedName>
</protein>
<dbReference type="RefSeq" id="WP_371844278.1">
    <property type="nucleotide sequence ID" value="NZ_JBGMEL010000015.1"/>
</dbReference>
<dbReference type="Proteomes" id="UP001569414">
    <property type="component" value="Unassembled WGS sequence"/>
</dbReference>
<comment type="caution">
    <text evidence="2">The sequence shown here is derived from an EMBL/GenBank/DDBJ whole genome shotgun (WGS) entry which is preliminary data.</text>
</comment>
<dbReference type="PANTHER" id="PTHR30093:SF47">
    <property type="entry name" value="TYPE IV PILUS NON-CORE MINOR PILIN PILE"/>
    <property type="match status" value="1"/>
</dbReference>
<dbReference type="InterPro" id="IPR012902">
    <property type="entry name" value="N_methyl_site"/>
</dbReference>